<dbReference type="EMBL" id="JACIJE010000008">
    <property type="protein sequence ID" value="MBB5690752.1"/>
    <property type="molecule type" value="Genomic_DNA"/>
</dbReference>
<dbReference type="AlphaFoldDB" id="A0A840Y838"/>
<comment type="caution">
    <text evidence="21">Lacks conserved residue(s) required for the propagation of feature annotation.</text>
</comment>
<organism evidence="25 26">
    <name type="scientific">Neoroseomonas alkaliterrae</name>
    <dbReference type="NCBI Taxonomy" id="1452450"/>
    <lineage>
        <taxon>Bacteria</taxon>
        <taxon>Pseudomonadati</taxon>
        <taxon>Pseudomonadota</taxon>
        <taxon>Alphaproteobacteria</taxon>
        <taxon>Acetobacterales</taxon>
        <taxon>Acetobacteraceae</taxon>
        <taxon>Neoroseomonas</taxon>
    </lineage>
</organism>
<dbReference type="HAMAP" id="MF_00109">
    <property type="entry name" value="Shikimate_kinase"/>
    <property type="match status" value="1"/>
</dbReference>
<keyword evidence="26" id="KW-1185">Reference proteome</keyword>
<dbReference type="EC" id="4.2.3.4" evidence="21"/>
<evidence type="ECO:0000313" key="25">
    <source>
        <dbReference type="EMBL" id="MBB5690752.1"/>
    </source>
</evidence>
<dbReference type="GO" id="GO:0004765">
    <property type="term" value="F:shikimate kinase activity"/>
    <property type="evidence" value="ECO:0007669"/>
    <property type="project" value="UniProtKB-UniRule"/>
</dbReference>
<comment type="cofactor">
    <cofactor evidence="3">
        <name>Zn(2+)</name>
        <dbReference type="ChEBI" id="CHEBI:29105"/>
    </cofactor>
</comment>
<proteinExistence type="inferred from homology"/>
<evidence type="ECO:0000256" key="14">
    <source>
        <dbReference type="ARBA" id="ARBA00022840"/>
    </source>
</evidence>
<dbReference type="NCBIfam" id="TIGR01357">
    <property type="entry name" value="aroB"/>
    <property type="match status" value="1"/>
</dbReference>
<dbReference type="GO" id="GO:0000287">
    <property type="term" value="F:magnesium ion binding"/>
    <property type="evidence" value="ECO:0007669"/>
    <property type="project" value="UniProtKB-UniRule"/>
</dbReference>
<dbReference type="InterPro" id="IPR031322">
    <property type="entry name" value="Shikimate/glucono_kinase"/>
</dbReference>
<evidence type="ECO:0000259" key="23">
    <source>
        <dbReference type="Pfam" id="PF01761"/>
    </source>
</evidence>
<evidence type="ECO:0000256" key="22">
    <source>
        <dbReference type="SAM" id="MobiDB-lite"/>
    </source>
</evidence>
<comment type="similarity">
    <text evidence="20">Belongs to the shikimate kinase family.</text>
</comment>
<dbReference type="SUPFAM" id="SSF52540">
    <property type="entry name" value="P-loop containing nucleoside triphosphate hydrolases"/>
    <property type="match status" value="1"/>
</dbReference>
<evidence type="ECO:0000256" key="20">
    <source>
        <dbReference type="HAMAP-Rule" id="MF_00109"/>
    </source>
</evidence>
<evidence type="ECO:0000256" key="2">
    <source>
        <dbReference type="ARBA" id="ARBA00001911"/>
    </source>
</evidence>
<dbReference type="GO" id="GO:0009073">
    <property type="term" value="P:aromatic amino acid family biosynthetic process"/>
    <property type="evidence" value="ECO:0007669"/>
    <property type="project" value="UniProtKB-KW"/>
</dbReference>
<dbReference type="UniPathway" id="UPA00053">
    <property type="reaction ID" value="UER00085"/>
</dbReference>
<dbReference type="InterPro" id="IPR023000">
    <property type="entry name" value="Shikimate_kinase_CS"/>
</dbReference>
<dbReference type="Gene3D" id="3.40.50.1970">
    <property type="match status" value="1"/>
</dbReference>
<comment type="pathway">
    <text evidence="6 20">Metabolic intermediate biosynthesis; chorismate biosynthesis; chorismate from D-erythrose 4-phosphate and phosphoenolpyruvate: step 5/7.</text>
</comment>
<protein>
    <recommendedName>
        <fullName evidence="20 21">Multifunctional fusion protein</fullName>
    </recommendedName>
    <domain>
        <recommendedName>
            <fullName evidence="20">Shikimate kinase</fullName>
            <shortName evidence="20">SK</shortName>
            <ecNumber evidence="20">2.7.1.71</ecNumber>
        </recommendedName>
    </domain>
    <domain>
        <recommendedName>
            <fullName evidence="21">3-dehydroquinate synthase</fullName>
            <shortName evidence="21">DHQS</shortName>
            <ecNumber evidence="21">4.2.3.4</ecNumber>
        </recommendedName>
    </domain>
</protein>
<comment type="pathway">
    <text evidence="5 21">Metabolic intermediate biosynthesis; chorismate biosynthesis; chorismate from D-erythrose 4-phosphate and phosphoenolpyruvate: step 2/7.</text>
</comment>
<evidence type="ECO:0000256" key="21">
    <source>
        <dbReference type="HAMAP-Rule" id="MF_00110"/>
    </source>
</evidence>
<evidence type="ECO:0000256" key="13">
    <source>
        <dbReference type="ARBA" id="ARBA00022833"/>
    </source>
</evidence>
<feature type="binding site" evidence="20">
    <location>
        <position position="84"/>
    </location>
    <ligand>
        <name>substrate</name>
    </ligand>
</feature>
<evidence type="ECO:0000256" key="5">
    <source>
        <dbReference type="ARBA" id="ARBA00004661"/>
    </source>
</evidence>
<keyword evidence="9 20" id="KW-0808">Transferase</keyword>
<keyword evidence="10 21" id="KW-0479">Metal-binding</keyword>
<comment type="subcellular location">
    <subcellularLocation>
        <location evidence="21">Cytoplasm</location>
    </subcellularLocation>
</comment>
<dbReference type="Proteomes" id="UP000562254">
    <property type="component" value="Unassembled WGS sequence"/>
</dbReference>
<dbReference type="GO" id="GO:0009423">
    <property type="term" value="P:chorismate biosynthetic process"/>
    <property type="evidence" value="ECO:0007669"/>
    <property type="project" value="UniProtKB-UniRule"/>
</dbReference>
<keyword evidence="14 20" id="KW-0067">ATP-binding</keyword>
<dbReference type="SUPFAM" id="SSF56796">
    <property type="entry name" value="Dehydroquinate synthase-like"/>
    <property type="match status" value="1"/>
</dbReference>
<dbReference type="Pfam" id="PF24621">
    <property type="entry name" value="DHQS_C"/>
    <property type="match status" value="1"/>
</dbReference>
<keyword evidence="17 21" id="KW-0456">Lyase</keyword>
<comment type="cofactor">
    <cofactor evidence="21">
        <name>Co(2+)</name>
        <dbReference type="ChEBI" id="CHEBI:48828"/>
    </cofactor>
    <cofactor evidence="21">
        <name>Zn(2+)</name>
        <dbReference type="ChEBI" id="CHEBI:29105"/>
    </cofactor>
    <text evidence="21">Binds 1 divalent metal cation per subunit. Can use either Co(2+) or Zn(2+).</text>
</comment>
<keyword evidence="13 21" id="KW-0862">Zinc</keyword>
<dbReference type="FunFam" id="3.40.50.1970:FF:000007">
    <property type="entry name" value="Pentafunctional AROM polypeptide"/>
    <property type="match status" value="1"/>
</dbReference>
<feature type="binding site" evidence="21">
    <location>
        <position position="467"/>
    </location>
    <ligand>
        <name>Zn(2+)</name>
        <dbReference type="ChEBI" id="CHEBI:29105"/>
    </ligand>
</feature>
<dbReference type="Gene3D" id="1.20.1090.10">
    <property type="entry name" value="Dehydroquinate synthase-like - alpha domain"/>
    <property type="match status" value="1"/>
</dbReference>
<evidence type="ECO:0000256" key="19">
    <source>
        <dbReference type="ARBA" id="ARBA00048567"/>
    </source>
</evidence>
<gene>
    <name evidence="21" type="primary">aroB</name>
    <name evidence="20" type="synonym">aroK</name>
    <name evidence="25" type="ORF">FHS88_002892</name>
</gene>
<dbReference type="PROSITE" id="PS01128">
    <property type="entry name" value="SHIKIMATE_KINASE"/>
    <property type="match status" value="1"/>
</dbReference>
<feature type="binding site" evidence="21">
    <location>
        <position position="342"/>
    </location>
    <ligand>
        <name>NAD(+)</name>
        <dbReference type="ChEBI" id="CHEBI:57540"/>
    </ligand>
</feature>
<feature type="domain" description="3-dehydroquinate synthase N-terminal" evidence="23">
    <location>
        <begin position="267"/>
        <end position="379"/>
    </location>
</feature>
<dbReference type="RefSeq" id="WP_338146578.1">
    <property type="nucleotide sequence ID" value="NZ_JAAEDJ010000200.1"/>
</dbReference>
<comment type="cofactor">
    <cofactor evidence="2 21">
        <name>NAD(+)</name>
        <dbReference type="ChEBI" id="CHEBI:57540"/>
    </cofactor>
</comment>
<feature type="domain" description="3-dehydroquinate synthase C-terminal" evidence="24">
    <location>
        <begin position="381"/>
        <end position="531"/>
    </location>
</feature>
<dbReference type="PRINTS" id="PR01100">
    <property type="entry name" value="SHIKIMTKNASE"/>
</dbReference>
<dbReference type="Pfam" id="PF01761">
    <property type="entry name" value="DHQ_synthase"/>
    <property type="match status" value="1"/>
</dbReference>
<evidence type="ECO:0000256" key="4">
    <source>
        <dbReference type="ARBA" id="ARBA00003485"/>
    </source>
</evidence>
<accession>A0A840Y838</accession>
<keyword evidence="8 21" id="KW-0028">Amino-acid biosynthesis</keyword>
<keyword evidence="12 20" id="KW-0418">Kinase</keyword>
<feature type="binding site" evidence="21">
    <location>
        <position position="449"/>
    </location>
    <ligand>
        <name>Zn(2+)</name>
        <dbReference type="ChEBI" id="CHEBI:29105"/>
    </ligand>
</feature>
<evidence type="ECO:0000256" key="1">
    <source>
        <dbReference type="ARBA" id="ARBA00001393"/>
    </source>
</evidence>
<dbReference type="Gene3D" id="3.40.50.300">
    <property type="entry name" value="P-loop containing nucleotide triphosphate hydrolases"/>
    <property type="match status" value="1"/>
</dbReference>
<comment type="similarity">
    <text evidence="21">Belongs to the sugar phosphate cyclases superfamily. Dehydroquinate synthase family.</text>
</comment>
<evidence type="ECO:0000256" key="11">
    <source>
        <dbReference type="ARBA" id="ARBA00022741"/>
    </source>
</evidence>
<feature type="binding site" evidence="21">
    <location>
        <begin position="369"/>
        <end position="372"/>
    </location>
    <ligand>
        <name>NAD(+)</name>
        <dbReference type="ChEBI" id="CHEBI:57540"/>
    </ligand>
</feature>
<dbReference type="InterPro" id="IPR050071">
    <property type="entry name" value="Dehydroquinate_synthase"/>
</dbReference>
<keyword evidence="7 21" id="KW-0963">Cytoplasm</keyword>
<dbReference type="InterPro" id="IPR000623">
    <property type="entry name" value="Shikimate_kinase/TSH1"/>
</dbReference>
<dbReference type="PANTHER" id="PTHR43622:SF7">
    <property type="entry name" value="3-DEHYDROQUINATE SYNTHASE, CHLOROPLASTIC"/>
    <property type="match status" value="1"/>
</dbReference>
<reference evidence="25 26" key="1">
    <citation type="submission" date="2020-08" db="EMBL/GenBank/DDBJ databases">
        <title>Genomic Encyclopedia of Type Strains, Phase IV (KMG-IV): sequencing the most valuable type-strain genomes for metagenomic binning, comparative biology and taxonomic classification.</title>
        <authorList>
            <person name="Goeker M."/>
        </authorList>
    </citation>
    <scope>NUCLEOTIDE SEQUENCE [LARGE SCALE GENOMIC DNA]</scope>
    <source>
        <strain evidence="25 26">DSM 25895</strain>
    </source>
</reference>
<dbReference type="InterPro" id="IPR030960">
    <property type="entry name" value="DHQS/DOIS_N"/>
</dbReference>
<feature type="binding site" evidence="20">
    <location>
        <position position="106"/>
    </location>
    <ligand>
        <name>substrate</name>
    </ligand>
</feature>
<evidence type="ECO:0000256" key="8">
    <source>
        <dbReference type="ARBA" id="ARBA00022605"/>
    </source>
</evidence>
<evidence type="ECO:0000256" key="15">
    <source>
        <dbReference type="ARBA" id="ARBA00023027"/>
    </source>
</evidence>
<feature type="binding site" evidence="21">
    <location>
        <begin position="329"/>
        <end position="330"/>
    </location>
    <ligand>
        <name>NAD(+)</name>
        <dbReference type="ChEBI" id="CHEBI:57540"/>
    </ligand>
</feature>
<evidence type="ECO:0000256" key="6">
    <source>
        <dbReference type="ARBA" id="ARBA00004842"/>
    </source>
</evidence>
<keyword evidence="18" id="KW-0511">Multifunctional enzyme</keyword>
<evidence type="ECO:0000256" key="12">
    <source>
        <dbReference type="ARBA" id="ARBA00022777"/>
    </source>
</evidence>
<evidence type="ECO:0000256" key="16">
    <source>
        <dbReference type="ARBA" id="ARBA00023141"/>
    </source>
</evidence>
<comment type="caution">
    <text evidence="25">The sequence shown here is derived from an EMBL/GenBank/DDBJ whole genome shotgun (WGS) entry which is preliminary data.</text>
</comment>
<evidence type="ECO:0000256" key="9">
    <source>
        <dbReference type="ARBA" id="ARBA00022679"/>
    </source>
</evidence>
<dbReference type="CDD" id="cd08195">
    <property type="entry name" value="DHQS"/>
    <property type="match status" value="1"/>
</dbReference>
<evidence type="ECO:0000256" key="7">
    <source>
        <dbReference type="ARBA" id="ARBA00022490"/>
    </source>
</evidence>
<name>A0A840Y838_9PROT</name>
<evidence type="ECO:0000313" key="26">
    <source>
        <dbReference type="Proteomes" id="UP000562254"/>
    </source>
</evidence>
<comment type="catalytic activity">
    <reaction evidence="1 21">
        <text>7-phospho-2-dehydro-3-deoxy-D-arabino-heptonate = 3-dehydroquinate + phosphate</text>
        <dbReference type="Rhea" id="RHEA:21968"/>
        <dbReference type="ChEBI" id="CHEBI:32364"/>
        <dbReference type="ChEBI" id="CHEBI:43474"/>
        <dbReference type="ChEBI" id="CHEBI:58394"/>
        <dbReference type="EC" id="4.2.3.4"/>
    </reaction>
</comment>
<evidence type="ECO:0000256" key="10">
    <source>
        <dbReference type="ARBA" id="ARBA00022723"/>
    </source>
</evidence>
<feature type="region of interest" description="Disordered" evidence="22">
    <location>
        <begin position="1"/>
        <end position="24"/>
    </location>
</feature>
<keyword evidence="21" id="KW-0170">Cobalt</keyword>
<keyword evidence="11 21" id="KW-0547">Nucleotide-binding</keyword>
<keyword evidence="16 21" id="KW-0057">Aromatic amino acid biosynthesis</keyword>
<feature type="binding site" evidence="20">
    <location>
        <begin position="38"/>
        <end position="43"/>
    </location>
    <ligand>
        <name>ATP</name>
        <dbReference type="ChEBI" id="CHEBI:30616"/>
    </ligand>
</feature>
<comment type="function">
    <text evidence="20">Catalyzes the specific phosphorylation of the 3-hydroxyl group of shikimic acid using ATP as a cosubstrate.</text>
</comment>
<dbReference type="PANTHER" id="PTHR43622">
    <property type="entry name" value="3-DEHYDROQUINATE SYNTHASE"/>
    <property type="match status" value="1"/>
</dbReference>
<dbReference type="GO" id="GO:0005737">
    <property type="term" value="C:cytoplasm"/>
    <property type="evidence" value="ECO:0007669"/>
    <property type="project" value="UniProtKB-SubCell"/>
</dbReference>
<evidence type="ECO:0000256" key="18">
    <source>
        <dbReference type="ARBA" id="ARBA00023268"/>
    </source>
</evidence>
<dbReference type="CDD" id="cd00464">
    <property type="entry name" value="SK"/>
    <property type="match status" value="1"/>
</dbReference>
<dbReference type="Pfam" id="PF01202">
    <property type="entry name" value="SKI"/>
    <property type="match status" value="1"/>
</dbReference>
<feature type="binding site" evidence="21">
    <location>
        <position position="351"/>
    </location>
    <ligand>
        <name>NAD(+)</name>
        <dbReference type="ChEBI" id="CHEBI:57540"/>
    </ligand>
</feature>
<dbReference type="InterPro" id="IPR056179">
    <property type="entry name" value="DHQS_C"/>
</dbReference>
<dbReference type="GO" id="GO:0003856">
    <property type="term" value="F:3-dehydroquinate synthase activity"/>
    <property type="evidence" value="ECO:0007669"/>
    <property type="project" value="UniProtKB-UniRule"/>
</dbReference>
<evidence type="ECO:0000256" key="3">
    <source>
        <dbReference type="ARBA" id="ARBA00001947"/>
    </source>
</evidence>
<sequence length="568" mass="59146">MSRNSASDLSATEELSPSPPEAAAPPRARALVLVGMPGAGKTAIGRRLAARLGLPFRDADAEIEAAAGMPITEIFARYGEPHFRDGERRVITRLLAGPPLVLATGGGAFADAATRAAIKASGATTLWLRCDLPTLLRRVAGREHRPMFLNADPAEVLQRLMAARHPFYAEADVTVTCSDESLETTTRRVQEALEGAVPPRRLAVGLGERGYEVVVGPGLLARAGGLIAPVLPARRVVVVSDAAVAPLHLPALREGLAAAEVKVLAEIAVPPGEASKDFARLQDVLEAMLAAGLDRRTAVVALGGGVVGDLAGFAAAVAMRGVPFVQVPTTLLAQVDSSVGGKTGVNLRAGKNLAGAFHQPRIVLADTDTLATLPPRELRAGYAEVAKHGLLQGPLWDWCERHGAEVIAGDAAALTHAVLESCRLKGAIVAADEREESAEGGRALLNLGHTFGHAIEAEAGFDGSVLHGEAVAVGLGLAAALSARLGHCSQEWPSRVIAHLAACGLPARLADLPRRFALEGLMGRMAKDKKNRDGAMRFVLMRAPGDCFTSSEVPPEAVAALLRDEGAA</sequence>
<dbReference type="HAMAP" id="MF_00110">
    <property type="entry name" value="DHQ_synthase"/>
    <property type="match status" value="1"/>
</dbReference>
<feature type="binding site" evidence="20">
    <location>
        <position position="42"/>
    </location>
    <ligand>
        <name>Mg(2+)</name>
        <dbReference type="ChEBI" id="CHEBI:18420"/>
    </ligand>
</feature>
<dbReference type="InterPro" id="IPR016037">
    <property type="entry name" value="DHQ_synth_AroB"/>
</dbReference>
<evidence type="ECO:0000256" key="17">
    <source>
        <dbReference type="ARBA" id="ARBA00023239"/>
    </source>
</evidence>
<comment type="subunit">
    <text evidence="20">Monomer.</text>
</comment>
<dbReference type="InterPro" id="IPR027417">
    <property type="entry name" value="P-loop_NTPase"/>
</dbReference>
<feature type="binding site" evidence="20">
    <location>
        <position position="145"/>
    </location>
    <ligand>
        <name>ATP</name>
        <dbReference type="ChEBI" id="CHEBI:30616"/>
    </ligand>
</feature>
<evidence type="ECO:0000259" key="24">
    <source>
        <dbReference type="Pfam" id="PF24621"/>
    </source>
</evidence>
<comment type="catalytic activity">
    <reaction evidence="19 20">
        <text>shikimate + ATP = 3-phosphoshikimate + ADP + H(+)</text>
        <dbReference type="Rhea" id="RHEA:13121"/>
        <dbReference type="ChEBI" id="CHEBI:15378"/>
        <dbReference type="ChEBI" id="CHEBI:30616"/>
        <dbReference type="ChEBI" id="CHEBI:36208"/>
        <dbReference type="ChEBI" id="CHEBI:145989"/>
        <dbReference type="ChEBI" id="CHEBI:456216"/>
        <dbReference type="EC" id="2.7.1.71"/>
    </reaction>
</comment>
<feature type="binding site" evidence="21">
    <location>
        <begin position="305"/>
        <end position="309"/>
    </location>
    <ligand>
        <name>NAD(+)</name>
        <dbReference type="ChEBI" id="CHEBI:57540"/>
    </ligand>
</feature>
<feature type="binding site" evidence="21">
    <location>
        <position position="384"/>
    </location>
    <ligand>
        <name>Zn(2+)</name>
        <dbReference type="ChEBI" id="CHEBI:29105"/>
    </ligand>
</feature>
<dbReference type="NCBIfam" id="NF010552">
    <property type="entry name" value="PRK13946.1"/>
    <property type="match status" value="1"/>
</dbReference>
<dbReference type="GO" id="GO:0005524">
    <property type="term" value="F:ATP binding"/>
    <property type="evidence" value="ECO:0007669"/>
    <property type="project" value="UniProtKB-UniRule"/>
</dbReference>
<keyword evidence="20" id="KW-0460">Magnesium</keyword>
<feature type="binding site" evidence="20">
    <location>
        <position position="60"/>
    </location>
    <ligand>
        <name>substrate</name>
    </ligand>
</feature>
<comment type="cofactor">
    <cofactor evidence="20">
        <name>Mg(2+)</name>
        <dbReference type="ChEBI" id="CHEBI:18420"/>
    </cofactor>
    <text evidence="20">Binds 1 Mg(2+) ion per subunit.</text>
</comment>
<dbReference type="GO" id="GO:0008652">
    <property type="term" value="P:amino acid biosynthetic process"/>
    <property type="evidence" value="ECO:0007669"/>
    <property type="project" value="UniProtKB-KW"/>
</dbReference>
<dbReference type="EC" id="2.7.1.71" evidence="20"/>
<feature type="binding site" evidence="20">
    <location>
        <position position="164"/>
    </location>
    <ligand>
        <name>substrate</name>
    </ligand>
</feature>
<keyword evidence="15 21" id="KW-0520">NAD</keyword>
<comment type="function">
    <text evidence="4 21">Catalyzes the conversion of 3-deoxy-D-arabino-heptulosonate 7-phosphate (DAHP) to dehydroquinate (DHQ).</text>
</comment>